<gene>
    <name evidence="5" type="ORF">J2Z66_008469</name>
</gene>
<evidence type="ECO:0000256" key="3">
    <source>
        <dbReference type="SAM" id="Phobius"/>
    </source>
</evidence>
<protein>
    <recommendedName>
        <fullName evidence="2">Anti-sigma-W factor RsiW</fullName>
    </recommendedName>
</protein>
<feature type="transmembrane region" description="Helical" evidence="3">
    <location>
        <begin position="88"/>
        <end position="107"/>
    </location>
</feature>
<accession>A0ABS4JCM5</accession>
<name>A0ABS4JCM5_9BACL</name>
<feature type="domain" description="Putative zinc-finger" evidence="4">
    <location>
        <begin position="3"/>
        <end position="37"/>
    </location>
</feature>
<reference evidence="5 6" key="1">
    <citation type="submission" date="2021-03" db="EMBL/GenBank/DDBJ databases">
        <title>Genomic Encyclopedia of Type Strains, Phase IV (KMG-IV): sequencing the most valuable type-strain genomes for metagenomic binning, comparative biology and taxonomic classification.</title>
        <authorList>
            <person name="Goeker M."/>
        </authorList>
    </citation>
    <scope>NUCLEOTIDE SEQUENCE [LARGE SCALE GENOMIC DNA]</scope>
    <source>
        <strain evidence="5 6">DSM 26048</strain>
    </source>
</reference>
<dbReference type="Pfam" id="PF13490">
    <property type="entry name" value="zf-HC2"/>
    <property type="match status" value="1"/>
</dbReference>
<proteinExistence type="inferred from homology"/>
<dbReference type="Gene3D" id="1.10.10.1320">
    <property type="entry name" value="Anti-sigma factor, zinc-finger domain"/>
    <property type="match status" value="1"/>
</dbReference>
<comment type="caution">
    <text evidence="5">The sequence shown here is derived from an EMBL/GenBank/DDBJ whole genome shotgun (WGS) entry which is preliminary data.</text>
</comment>
<keyword evidence="3" id="KW-0472">Membrane</keyword>
<sequence length="201" mass="22495">MNCKEALPLMHDYLDGDLSQPEALKLKEHFVQCTNCRTLFKELERTDAMVRSLPPTSVPDDLTERIMGGLPVVKKRNSWLQWVRKHPAASVAVVFLALMFGSFMAMWNQDGELMVKGTDLQDVIIQGDTVIVPEGHTVNGNLVVKSGKLQVNGDVTGNLIVIDGSLNLASTAHIYGQITKVDEVMGWFWYKINTFLEQFSE</sequence>
<evidence type="ECO:0000256" key="2">
    <source>
        <dbReference type="ARBA" id="ARBA00024438"/>
    </source>
</evidence>
<keyword evidence="3" id="KW-1133">Transmembrane helix</keyword>
<evidence type="ECO:0000313" key="5">
    <source>
        <dbReference type="EMBL" id="MBP1996821.1"/>
    </source>
</evidence>
<keyword evidence="6" id="KW-1185">Reference proteome</keyword>
<keyword evidence="3" id="KW-0812">Transmembrane</keyword>
<comment type="similarity">
    <text evidence="1">Belongs to the zinc-associated anti-sigma factor (ZAS) superfamily. Anti-sigma-W factor family.</text>
</comment>
<organism evidence="5 6">
    <name type="scientific">Paenibacillus eucommiae</name>
    <dbReference type="NCBI Taxonomy" id="1355755"/>
    <lineage>
        <taxon>Bacteria</taxon>
        <taxon>Bacillati</taxon>
        <taxon>Bacillota</taxon>
        <taxon>Bacilli</taxon>
        <taxon>Bacillales</taxon>
        <taxon>Paenibacillaceae</taxon>
        <taxon>Paenibacillus</taxon>
    </lineage>
</organism>
<evidence type="ECO:0000259" key="4">
    <source>
        <dbReference type="Pfam" id="PF13490"/>
    </source>
</evidence>
<evidence type="ECO:0000256" key="1">
    <source>
        <dbReference type="ARBA" id="ARBA00024353"/>
    </source>
</evidence>
<dbReference type="InterPro" id="IPR027383">
    <property type="entry name" value="Znf_put"/>
</dbReference>
<dbReference type="EMBL" id="JAGGLB010000057">
    <property type="protein sequence ID" value="MBP1996821.1"/>
    <property type="molecule type" value="Genomic_DNA"/>
</dbReference>
<dbReference type="Proteomes" id="UP001519287">
    <property type="component" value="Unassembled WGS sequence"/>
</dbReference>
<dbReference type="RefSeq" id="WP_209979595.1">
    <property type="nucleotide sequence ID" value="NZ_JAGGLB010000057.1"/>
</dbReference>
<dbReference type="InterPro" id="IPR041916">
    <property type="entry name" value="Anti_sigma_zinc_sf"/>
</dbReference>
<evidence type="ECO:0000313" key="6">
    <source>
        <dbReference type="Proteomes" id="UP001519287"/>
    </source>
</evidence>